<protein>
    <submittedName>
        <fullName evidence="2">Uncharacterized protein</fullName>
    </submittedName>
</protein>
<dbReference type="EMBL" id="DS268421">
    <property type="protein sequence ID" value="EFO88675.1"/>
    <property type="molecule type" value="Genomic_DNA"/>
</dbReference>
<evidence type="ECO:0000313" key="3">
    <source>
        <dbReference type="Proteomes" id="UP000008281"/>
    </source>
</evidence>
<proteinExistence type="predicted"/>
<dbReference type="AlphaFoldDB" id="E3M0Y3"/>
<dbReference type="PROSITE" id="PS51670">
    <property type="entry name" value="SHKT"/>
    <property type="match status" value="1"/>
</dbReference>
<evidence type="ECO:0000256" key="1">
    <source>
        <dbReference type="PROSITE-ProRule" id="PRU01005"/>
    </source>
</evidence>
<gene>
    <name evidence="2" type="ORF">CRE_06441</name>
</gene>
<evidence type="ECO:0000313" key="2">
    <source>
        <dbReference type="EMBL" id="EFO88675.1"/>
    </source>
</evidence>
<comment type="caution">
    <text evidence="1">Lacks conserved residue(s) required for the propagation of feature annotation.</text>
</comment>
<reference evidence="2" key="1">
    <citation type="submission" date="2007-07" db="EMBL/GenBank/DDBJ databases">
        <title>PCAP assembly of the Caenorhabditis remanei genome.</title>
        <authorList>
            <consortium name="The Caenorhabditis remanei Sequencing Consortium"/>
            <person name="Wilson R.K."/>
        </authorList>
    </citation>
    <scope>NUCLEOTIDE SEQUENCE [LARGE SCALE GENOMIC DNA]</scope>
    <source>
        <strain evidence="2">PB4641</strain>
    </source>
</reference>
<keyword evidence="3" id="KW-1185">Reference proteome</keyword>
<dbReference type="HOGENOM" id="CLU_2308542_0_0_1"/>
<organism evidence="3">
    <name type="scientific">Caenorhabditis remanei</name>
    <name type="common">Caenorhabditis vulgaris</name>
    <dbReference type="NCBI Taxonomy" id="31234"/>
    <lineage>
        <taxon>Eukaryota</taxon>
        <taxon>Metazoa</taxon>
        <taxon>Ecdysozoa</taxon>
        <taxon>Nematoda</taxon>
        <taxon>Chromadorea</taxon>
        <taxon>Rhabditida</taxon>
        <taxon>Rhabditina</taxon>
        <taxon>Rhabditomorpha</taxon>
        <taxon>Rhabditoidea</taxon>
        <taxon>Rhabditidae</taxon>
        <taxon>Peloderinae</taxon>
        <taxon>Caenorhabditis</taxon>
    </lineage>
</organism>
<dbReference type="OMA" id="MIANCAK"/>
<dbReference type="eggNOG" id="ENOG502TKHN">
    <property type="taxonomic scope" value="Eukaryota"/>
</dbReference>
<dbReference type="Proteomes" id="UP000008281">
    <property type="component" value="Unassembled WGS sequence"/>
</dbReference>
<name>E3M0Y3_CAERE</name>
<dbReference type="Pfam" id="PF01549">
    <property type="entry name" value="ShK"/>
    <property type="match status" value="1"/>
</dbReference>
<dbReference type="Gene3D" id="1.10.10.1870">
    <property type="entry name" value="ShTK domain-like"/>
    <property type="match status" value="1"/>
</dbReference>
<accession>E3M0Y3</accession>
<sequence>MTGFLFLILSIIVSTDARLSYCEAFAQIGEVTALYECPPGYVATSIGMCCDEKNVLYTICADKVNSEGVNECTELTDYCNHSLFKNTMIANCAKTCGFCT</sequence>
<dbReference type="SMART" id="SM00254">
    <property type="entry name" value="ShKT"/>
    <property type="match status" value="1"/>
</dbReference>
<dbReference type="InterPro" id="IPR003582">
    <property type="entry name" value="ShKT_dom"/>
</dbReference>